<organism evidence="1">
    <name type="scientific">Klebsiella pneumoniae</name>
    <dbReference type="NCBI Taxonomy" id="573"/>
    <lineage>
        <taxon>Bacteria</taxon>
        <taxon>Pseudomonadati</taxon>
        <taxon>Pseudomonadota</taxon>
        <taxon>Gammaproteobacteria</taxon>
        <taxon>Enterobacterales</taxon>
        <taxon>Enterobacteriaceae</taxon>
        <taxon>Klebsiella/Raoultella group</taxon>
        <taxon>Klebsiella</taxon>
        <taxon>Klebsiella pneumoniae complex</taxon>
    </lineage>
</organism>
<reference evidence="2" key="2">
    <citation type="submission" date="2019-03" db="EMBL/GenBank/DDBJ databases">
        <authorList>
            <consortium name="Pathogen Informatics"/>
        </authorList>
    </citation>
    <scope>NUCLEOTIDE SEQUENCE</scope>
    <source>
        <strain evidence="2">5012STDY7626444</strain>
    </source>
</reference>
<proteinExistence type="predicted"/>
<protein>
    <submittedName>
        <fullName evidence="1">Uncharacterized protein</fullName>
    </submittedName>
</protein>
<reference evidence="1" key="1">
    <citation type="submission" date="2019-01" db="EMBL/GenBank/DDBJ databases">
        <authorList>
            <person name="Lista F."/>
            <person name="Anselmo A."/>
        </authorList>
    </citation>
    <scope>NUCLEOTIDE SEQUENCE</scope>
    <source>
        <strain evidence="1">13S</strain>
    </source>
</reference>
<dbReference type="AlphaFoldDB" id="A0A483IVI0"/>
<dbReference type="EMBL" id="SDCJ01000016">
    <property type="protein sequence ID" value="TCX36587.1"/>
    <property type="molecule type" value="Genomic_DNA"/>
</dbReference>
<evidence type="ECO:0000313" key="1">
    <source>
        <dbReference type="EMBL" id="TCX36587.1"/>
    </source>
</evidence>
<dbReference type="RefSeq" id="WP_009484866.1">
    <property type="nucleotide sequence ID" value="NZ_BQHA01000039.1"/>
</dbReference>
<gene>
    <name evidence="1" type="ORF">ETE75_20190</name>
    <name evidence="2" type="ORF">SAMEA4873646_05386</name>
</gene>
<sequence length="232" mass="25684">MSFNPTGNQFGQIVTCVAAARVMAMRFGGIVDFGSFTSHYKDELTRQRIIEASEALFDAQWIGDSALVYMGNVFGADHMGGGIIVSSKEDTDIVFNQVKSAHLSDRIQHMSARMAVRRVQNDMARFGQRHKSKAFSKVEMPVTLIGDGVLHFGIRFDDKVETGFIVSTAVPDDAKESLQYASETMKKLAVCIAEMWPDVIAGFSEIQASGCELDEFSEVIELRKANPIWGTW</sequence>
<evidence type="ECO:0000313" key="2">
    <source>
        <dbReference type="EMBL" id="VGL98453.1"/>
    </source>
</evidence>
<accession>A0A483IVI0</accession>
<name>A0A483IVI0_KLEPN</name>
<dbReference type="EMBL" id="CAAHCP010000046">
    <property type="protein sequence ID" value="VGL98453.1"/>
    <property type="molecule type" value="Genomic_DNA"/>
</dbReference>